<protein>
    <submittedName>
        <fullName evidence="1">Uncharacterized protein</fullName>
    </submittedName>
</protein>
<dbReference type="Proteomes" id="UP000886687">
    <property type="component" value="Unassembled WGS sequence"/>
</dbReference>
<sequence>MHDDFDDNPDLEERLKCDVKIDCSNSKAVAWVLRSLADQIEQENLDTGFHDVKVPNGDKVGEVYLDYYAQSI</sequence>
<dbReference type="AlphaFoldDB" id="A0A9E4K5K2"/>
<proteinExistence type="predicted"/>
<reference evidence="1" key="1">
    <citation type="journal article" date="2021" name="Proc. Natl. Acad. Sci. U.S.A.">
        <title>Global biogeography of chemosynthetic symbionts reveals both localized and globally distributed symbiont groups. .</title>
        <authorList>
            <person name="Osvatic J.T."/>
            <person name="Wilkins L.G.E."/>
            <person name="Leibrecht L."/>
            <person name="Leray M."/>
            <person name="Zauner S."/>
            <person name="Polzin J."/>
            <person name="Camacho Y."/>
            <person name="Gros O."/>
            <person name="van Gils J.A."/>
            <person name="Eisen J.A."/>
            <person name="Petersen J.M."/>
            <person name="Yuen B."/>
        </authorList>
    </citation>
    <scope>NUCLEOTIDE SEQUENCE</scope>
    <source>
        <strain evidence="1">MAGL173</strain>
    </source>
</reference>
<evidence type="ECO:0000313" key="2">
    <source>
        <dbReference type="Proteomes" id="UP000886687"/>
    </source>
</evidence>
<name>A0A9E4K5K2_9GAMM</name>
<evidence type="ECO:0000313" key="1">
    <source>
        <dbReference type="EMBL" id="MCG7938894.1"/>
    </source>
</evidence>
<dbReference type="EMBL" id="JAEPDI010000004">
    <property type="protein sequence ID" value="MCG7938894.1"/>
    <property type="molecule type" value="Genomic_DNA"/>
</dbReference>
<comment type="caution">
    <text evidence="1">The sequence shown here is derived from an EMBL/GenBank/DDBJ whole genome shotgun (WGS) entry which is preliminary data.</text>
</comment>
<gene>
    <name evidence="1" type="ORF">JAZ04_08565</name>
</gene>
<organism evidence="1 2">
    <name type="scientific">Candidatus Thiodiazotropha lotti</name>
    <dbReference type="NCBI Taxonomy" id="2792787"/>
    <lineage>
        <taxon>Bacteria</taxon>
        <taxon>Pseudomonadati</taxon>
        <taxon>Pseudomonadota</taxon>
        <taxon>Gammaproteobacteria</taxon>
        <taxon>Chromatiales</taxon>
        <taxon>Sedimenticolaceae</taxon>
        <taxon>Candidatus Thiodiazotropha</taxon>
    </lineage>
</organism>
<accession>A0A9E4K5K2</accession>